<keyword evidence="1" id="KW-0472">Membrane</keyword>
<feature type="transmembrane region" description="Helical" evidence="1">
    <location>
        <begin position="6"/>
        <end position="25"/>
    </location>
</feature>
<dbReference type="Proteomes" id="UP001558474">
    <property type="component" value="Unassembled WGS sequence"/>
</dbReference>
<evidence type="ECO:0000313" key="3">
    <source>
        <dbReference type="Proteomes" id="UP001558474"/>
    </source>
</evidence>
<sequence length="324" mass="34238">MDLIWWGVAIAGCLALAGCVALALLPKQSVGKDEFMPLANTRRLTRLPEYVRAARRRTVSAVVAMVMLTVAFAASAVIAARPTGLPSWSRASQVATPEDIMVCVGGPLTDPAVGTTLRYFADRAASLGTERIGLTSANRRVIPLTRDYQYAAAQFAAFGRQESPRPFVAPVAYVDYAASVEDVLAMCLTGFPSFSEPSAQRRSMIYVGPESLPRPGEVAPLFSTERVHDLAVTSGVQVNAITSGSGSGSGDGAAGELARGTGGRWFSASADVAAHLTEIRDHPPQAGSTGESGHVRSAETPGTPVLLALLAMAVLWWWPVVMRR</sequence>
<evidence type="ECO:0000313" key="2">
    <source>
        <dbReference type="EMBL" id="MEX3737713.1"/>
    </source>
</evidence>
<keyword evidence="3" id="KW-1185">Reference proteome</keyword>
<evidence type="ECO:0008006" key="4">
    <source>
        <dbReference type="Google" id="ProtNLM"/>
    </source>
</evidence>
<name>A0ABV3VC71_9MYCO</name>
<evidence type="ECO:0000256" key="1">
    <source>
        <dbReference type="SAM" id="Phobius"/>
    </source>
</evidence>
<keyword evidence="1" id="KW-1133">Transmembrane helix</keyword>
<organism evidence="2 3">
    <name type="scientific">Mycolicibacterium porcinum</name>
    <dbReference type="NCBI Taxonomy" id="39693"/>
    <lineage>
        <taxon>Bacteria</taxon>
        <taxon>Bacillati</taxon>
        <taxon>Actinomycetota</taxon>
        <taxon>Actinomycetes</taxon>
        <taxon>Mycobacteriales</taxon>
        <taxon>Mycobacteriaceae</taxon>
        <taxon>Mycolicibacterium</taxon>
    </lineage>
</organism>
<gene>
    <name evidence="2" type="ORF">ABFW12_05640</name>
</gene>
<proteinExistence type="predicted"/>
<protein>
    <recommendedName>
        <fullName evidence="4">VWA domain-containing protein</fullName>
    </recommendedName>
</protein>
<dbReference type="EMBL" id="JBDLOU010000008">
    <property type="protein sequence ID" value="MEX3737713.1"/>
    <property type="molecule type" value="Genomic_DNA"/>
</dbReference>
<feature type="transmembrane region" description="Helical" evidence="1">
    <location>
        <begin position="59"/>
        <end position="80"/>
    </location>
</feature>
<keyword evidence="1" id="KW-0812">Transmembrane</keyword>
<comment type="caution">
    <text evidence="2">The sequence shown here is derived from an EMBL/GenBank/DDBJ whole genome shotgun (WGS) entry which is preliminary data.</text>
</comment>
<feature type="transmembrane region" description="Helical" evidence="1">
    <location>
        <begin position="302"/>
        <end position="321"/>
    </location>
</feature>
<accession>A0ABV3VC71</accession>
<reference evidence="2 3" key="1">
    <citation type="submission" date="2024-04" db="EMBL/GenBank/DDBJ databases">
        <title>Genomic Markers of Mycobacteria.</title>
        <authorList>
            <person name="Soliman M.S."/>
            <person name="Elkholy A."/>
            <person name="Soliman N.S."/>
            <person name="Abbas A."/>
            <person name="Khayrat S."/>
            <person name="Shawky S."/>
        </authorList>
    </citation>
    <scope>NUCLEOTIDE SEQUENCE [LARGE SCALE GENOMIC DNA]</scope>
    <source>
        <strain evidence="2 3">Egy-CU-AM5</strain>
    </source>
</reference>
<dbReference type="RefSeq" id="WP_368572577.1">
    <property type="nucleotide sequence ID" value="NZ_JBDLOU010000008.1"/>
</dbReference>